<comment type="subcellular location">
    <subcellularLocation>
        <location evidence="1">Cell membrane</location>
    </subcellularLocation>
</comment>
<sequence length="681" mass="75924">MIRLGFFLKSFSVFFLFCVFVFLLFFIYYAKDLPRPEVFTEKDFVLPTKIYDREGKTLLYQIYDEEKRTVISLDQVSNNLKWAIIATEDSNFYHHFGLDLKGVARSIINNLTSGKWLATGGSTISQQLIRSTFLTLDKTVRRKAKEIILTLELERRYSKDQILEFYLNQIPLGSNAYGVEAASQVFFNKSASELSLAQAAAVASLIQAPSRLSPYGSRFDSLIARKNYVLNRMAQEGYISQEEAEQAKKETLVFASPDQSIKAPHFVLYVKKYLEENYSDYFLKEKGLKVYTTLDWGLQQEAEKIVQEGVKSNEGYGAYNASLVALNPQTGEILALVGSADWYATSSYPEGCPGTEEGCLFDPKFDIATLGERQPGSAFKPFAYAEAFKKGLTPETVFWDTKTEFNPNCASTAVEEKDQYGLDCYHPANYDGKFRGPMSLRNALAQSINIPAVKVLYLAGVKDTIETAKSFGITTLNQPLSWYGLSLVLGGGEVKLLDLTSAYGVFANNGLKSPPVAILKITDSEGNIIEENKKTPQRVLEENIANMINSILSDNEAKVPIFGRYSILNIPGYQVAVKTGTTQEFKDGWTIGYTPSIAVGAWVGNNNGGLMNKEPGVVLAGPIWNKFITKALEAYPSNKTFQEPDLSKNENPLLRGEADLNKDDSQYSNWQAGRDAWQAPK</sequence>
<evidence type="ECO:0000313" key="22">
    <source>
        <dbReference type="Proteomes" id="UP000178721"/>
    </source>
</evidence>
<dbReference type="GO" id="GO:0009002">
    <property type="term" value="F:serine-type D-Ala-D-Ala carboxypeptidase activity"/>
    <property type="evidence" value="ECO:0007669"/>
    <property type="project" value="UniProtKB-EC"/>
</dbReference>
<reference evidence="21 22" key="1">
    <citation type="journal article" date="2016" name="Nat. Commun.">
        <title>Thousands of microbial genomes shed light on interconnected biogeochemical processes in an aquifer system.</title>
        <authorList>
            <person name="Anantharaman K."/>
            <person name="Brown C.T."/>
            <person name="Hug L.A."/>
            <person name="Sharon I."/>
            <person name="Castelle C.J."/>
            <person name="Probst A.J."/>
            <person name="Thomas B.C."/>
            <person name="Singh A."/>
            <person name="Wilkins M.J."/>
            <person name="Karaoz U."/>
            <person name="Brodie E.L."/>
            <person name="Williams K.H."/>
            <person name="Hubbard S.S."/>
            <person name="Banfield J.F."/>
        </authorList>
    </citation>
    <scope>NUCLEOTIDE SEQUENCE [LARGE SCALE GENOMIC DNA]</scope>
</reference>
<dbReference type="GO" id="GO:0071555">
    <property type="term" value="P:cell wall organization"/>
    <property type="evidence" value="ECO:0007669"/>
    <property type="project" value="UniProtKB-KW"/>
</dbReference>
<dbReference type="FunFam" id="1.10.3810.10:FF:000001">
    <property type="entry name" value="Penicillin-binding protein 1A"/>
    <property type="match status" value="1"/>
</dbReference>
<keyword evidence="14" id="KW-0961">Cell wall biogenesis/degradation</keyword>
<dbReference type="Gene3D" id="1.10.3810.10">
    <property type="entry name" value="Biosynthetic peptidoglycan transglycosylase-like"/>
    <property type="match status" value="1"/>
</dbReference>
<evidence type="ECO:0000313" key="21">
    <source>
        <dbReference type="EMBL" id="OGZ20459.1"/>
    </source>
</evidence>
<dbReference type="AlphaFoldDB" id="A0A1G2E441"/>
<evidence type="ECO:0000256" key="8">
    <source>
        <dbReference type="ARBA" id="ARBA00022679"/>
    </source>
</evidence>
<dbReference type="PANTHER" id="PTHR32282">
    <property type="entry name" value="BINDING PROTEIN TRANSPEPTIDASE, PUTATIVE-RELATED"/>
    <property type="match status" value="1"/>
</dbReference>
<dbReference type="GO" id="GO:0006508">
    <property type="term" value="P:proteolysis"/>
    <property type="evidence" value="ECO:0007669"/>
    <property type="project" value="UniProtKB-KW"/>
</dbReference>
<evidence type="ECO:0000256" key="17">
    <source>
        <dbReference type="SAM" id="MobiDB-lite"/>
    </source>
</evidence>
<dbReference type="SUPFAM" id="SSF53955">
    <property type="entry name" value="Lysozyme-like"/>
    <property type="match status" value="1"/>
</dbReference>
<dbReference type="InterPro" id="IPR001460">
    <property type="entry name" value="PCN-bd_Tpept"/>
</dbReference>
<organism evidence="21 22">
    <name type="scientific">Candidatus Nealsonbacteria bacterium RIFCSPHIGHO2_01_FULL_43_31</name>
    <dbReference type="NCBI Taxonomy" id="1801665"/>
    <lineage>
        <taxon>Bacteria</taxon>
        <taxon>Candidatus Nealsoniibacteriota</taxon>
    </lineage>
</organism>
<evidence type="ECO:0000256" key="4">
    <source>
        <dbReference type="ARBA" id="ARBA00022475"/>
    </source>
</evidence>
<keyword evidence="18" id="KW-1133">Transmembrane helix</keyword>
<accession>A0A1G2E441</accession>
<dbReference type="GO" id="GO:0008955">
    <property type="term" value="F:peptidoglycan glycosyltransferase activity"/>
    <property type="evidence" value="ECO:0007669"/>
    <property type="project" value="UniProtKB-EC"/>
</dbReference>
<dbReference type="NCBIfam" id="TIGR02074">
    <property type="entry name" value="PBP_1a_fam"/>
    <property type="match status" value="1"/>
</dbReference>
<evidence type="ECO:0000256" key="3">
    <source>
        <dbReference type="ARBA" id="ARBA00007739"/>
    </source>
</evidence>
<evidence type="ECO:0000256" key="15">
    <source>
        <dbReference type="ARBA" id="ARBA00034000"/>
    </source>
</evidence>
<evidence type="ECO:0000256" key="18">
    <source>
        <dbReference type="SAM" id="Phobius"/>
    </source>
</evidence>
<keyword evidence="7" id="KW-0328">Glycosyltransferase</keyword>
<proteinExistence type="inferred from homology"/>
<comment type="similarity">
    <text evidence="2">In the C-terminal section; belongs to the transpeptidase family.</text>
</comment>
<dbReference type="InterPro" id="IPR036950">
    <property type="entry name" value="PBP_transglycosylase"/>
</dbReference>
<dbReference type="SUPFAM" id="SSF56601">
    <property type="entry name" value="beta-lactamase/transpeptidase-like"/>
    <property type="match status" value="1"/>
</dbReference>
<evidence type="ECO:0000256" key="16">
    <source>
        <dbReference type="ARBA" id="ARBA00049902"/>
    </source>
</evidence>
<dbReference type="Pfam" id="PF00905">
    <property type="entry name" value="Transpeptidase"/>
    <property type="match status" value="1"/>
</dbReference>
<comment type="similarity">
    <text evidence="3">In the N-terminal section; belongs to the glycosyltransferase 51 family.</text>
</comment>
<dbReference type="InterPro" id="IPR023346">
    <property type="entry name" value="Lysozyme-like_dom_sf"/>
</dbReference>
<dbReference type="GO" id="GO:0008658">
    <property type="term" value="F:penicillin binding"/>
    <property type="evidence" value="ECO:0007669"/>
    <property type="project" value="InterPro"/>
</dbReference>
<dbReference type="PANTHER" id="PTHR32282:SF11">
    <property type="entry name" value="PENICILLIN-BINDING PROTEIN 1B"/>
    <property type="match status" value="1"/>
</dbReference>
<dbReference type="InterPro" id="IPR012338">
    <property type="entry name" value="Beta-lactam/transpept-like"/>
</dbReference>
<evidence type="ECO:0000256" key="12">
    <source>
        <dbReference type="ARBA" id="ARBA00023136"/>
    </source>
</evidence>
<evidence type="ECO:0000256" key="10">
    <source>
        <dbReference type="ARBA" id="ARBA00022960"/>
    </source>
</evidence>
<feature type="transmembrane region" description="Helical" evidence="18">
    <location>
        <begin position="12"/>
        <end position="30"/>
    </location>
</feature>
<evidence type="ECO:0000256" key="6">
    <source>
        <dbReference type="ARBA" id="ARBA00022670"/>
    </source>
</evidence>
<dbReference type="Proteomes" id="UP000178721">
    <property type="component" value="Unassembled WGS sequence"/>
</dbReference>
<dbReference type="GO" id="GO:0008360">
    <property type="term" value="P:regulation of cell shape"/>
    <property type="evidence" value="ECO:0007669"/>
    <property type="project" value="UniProtKB-KW"/>
</dbReference>
<evidence type="ECO:0000256" key="2">
    <source>
        <dbReference type="ARBA" id="ARBA00007090"/>
    </source>
</evidence>
<feature type="domain" description="Glycosyl transferase family 51" evidence="20">
    <location>
        <begin position="58"/>
        <end position="233"/>
    </location>
</feature>
<gene>
    <name evidence="21" type="ORF">A2654_01790</name>
</gene>
<evidence type="ECO:0000256" key="9">
    <source>
        <dbReference type="ARBA" id="ARBA00022801"/>
    </source>
</evidence>
<keyword evidence="6" id="KW-0645">Protease</keyword>
<keyword evidence="10" id="KW-0133">Cell shape</keyword>
<dbReference type="InterPro" id="IPR001264">
    <property type="entry name" value="Glyco_trans_51"/>
</dbReference>
<keyword evidence="11" id="KW-0573">Peptidoglycan synthesis</keyword>
<keyword evidence="12 18" id="KW-0472">Membrane</keyword>
<dbReference type="GO" id="GO:0005886">
    <property type="term" value="C:plasma membrane"/>
    <property type="evidence" value="ECO:0007669"/>
    <property type="project" value="UniProtKB-SubCell"/>
</dbReference>
<evidence type="ECO:0000259" key="19">
    <source>
        <dbReference type="Pfam" id="PF00905"/>
    </source>
</evidence>
<dbReference type="GO" id="GO:0030288">
    <property type="term" value="C:outer membrane-bounded periplasmic space"/>
    <property type="evidence" value="ECO:0007669"/>
    <property type="project" value="TreeGrafter"/>
</dbReference>
<evidence type="ECO:0000256" key="7">
    <source>
        <dbReference type="ARBA" id="ARBA00022676"/>
    </source>
</evidence>
<evidence type="ECO:0000256" key="11">
    <source>
        <dbReference type="ARBA" id="ARBA00022984"/>
    </source>
</evidence>
<dbReference type="Pfam" id="PF00912">
    <property type="entry name" value="Transgly"/>
    <property type="match status" value="1"/>
</dbReference>
<evidence type="ECO:0000256" key="13">
    <source>
        <dbReference type="ARBA" id="ARBA00023268"/>
    </source>
</evidence>
<comment type="catalytic activity">
    <reaction evidence="16">
        <text>[GlcNAc-(1-&gt;4)-Mur2Ac(oyl-L-Ala-gamma-D-Glu-L-Lys-D-Ala-D-Ala)](n)-di-trans,octa-cis-undecaprenyl diphosphate + beta-D-GlcNAc-(1-&gt;4)-Mur2Ac(oyl-L-Ala-gamma-D-Glu-L-Lys-D-Ala-D-Ala)-di-trans,octa-cis-undecaprenyl diphosphate = [GlcNAc-(1-&gt;4)-Mur2Ac(oyl-L-Ala-gamma-D-Glu-L-Lys-D-Ala-D-Ala)](n+1)-di-trans,octa-cis-undecaprenyl diphosphate + di-trans,octa-cis-undecaprenyl diphosphate + H(+)</text>
        <dbReference type="Rhea" id="RHEA:23708"/>
        <dbReference type="Rhea" id="RHEA-COMP:9602"/>
        <dbReference type="Rhea" id="RHEA-COMP:9603"/>
        <dbReference type="ChEBI" id="CHEBI:15378"/>
        <dbReference type="ChEBI" id="CHEBI:58405"/>
        <dbReference type="ChEBI" id="CHEBI:60033"/>
        <dbReference type="ChEBI" id="CHEBI:78435"/>
        <dbReference type="EC" id="2.4.99.28"/>
    </reaction>
</comment>
<keyword evidence="4" id="KW-1003">Cell membrane</keyword>
<comment type="catalytic activity">
    <reaction evidence="15">
        <text>Preferential cleavage: (Ac)2-L-Lys-D-Ala-|-D-Ala. Also transpeptidation of peptidyl-alanyl moieties that are N-acyl substituents of D-alanine.</text>
        <dbReference type="EC" id="3.4.16.4"/>
    </reaction>
</comment>
<keyword evidence="5" id="KW-0121">Carboxypeptidase</keyword>
<keyword evidence="13" id="KW-0511">Multifunctional enzyme</keyword>
<keyword evidence="18" id="KW-0812">Transmembrane</keyword>
<protein>
    <submittedName>
        <fullName evidence="21">Uncharacterized protein</fullName>
    </submittedName>
</protein>
<evidence type="ECO:0000259" key="20">
    <source>
        <dbReference type="Pfam" id="PF00912"/>
    </source>
</evidence>
<dbReference type="GO" id="GO:0009252">
    <property type="term" value="P:peptidoglycan biosynthetic process"/>
    <property type="evidence" value="ECO:0007669"/>
    <property type="project" value="UniProtKB-KW"/>
</dbReference>
<dbReference type="InterPro" id="IPR050396">
    <property type="entry name" value="Glycosyltr_51/Transpeptidase"/>
</dbReference>
<dbReference type="EMBL" id="MHMA01000011">
    <property type="protein sequence ID" value="OGZ20459.1"/>
    <property type="molecule type" value="Genomic_DNA"/>
</dbReference>
<comment type="caution">
    <text evidence="21">The sequence shown here is derived from an EMBL/GenBank/DDBJ whole genome shotgun (WGS) entry which is preliminary data.</text>
</comment>
<keyword evidence="8" id="KW-0808">Transferase</keyword>
<evidence type="ECO:0000256" key="14">
    <source>
        <dbReference type="ARBA" id="ARBA00023316"/>
    </source>
</evidence>
<feature type="compositionally biased region" description="Basic and acidic residues" evidence="17">
    <location>
        <begin position="656"/>
        <end position="665"/>
    </location>
</feature>
<dbReference type="Gene3D" id="3.40.710.10">
    <property type="entry name" value="DD-peptidase/beta-lactamase superfamily"/>
    <property type="match status" value="1"/>
</dbReference>
<name>A0A1G2E441_9BACT</name>
<evidence type="ECO:0000256" key="1">
    <source>
        <dbReference type="ARBA" id="ARBA00004236"/>
    </source>
</evidence>
<feature type="domain" description="Penicillin-binding protein transpeptidase" evidence="19">
    <location>
        <begin position="322"/>
        <end position="596"/>
    </location>
</feature>
<feature type="region of interest" description="Disordered" evidence="17">
    <location>
        <begin position="640"/>
        <end position="681"/>
    </location>
</feature>
<keyword evidence="9" id="KW-0378">Hydrolase</keyword>
<evidence type="ECO:0000256" key="5">
    <source>
        <dbReference type="ARBA" id="ARBA00022645"/>
    </source>
</evidence>